<feature type="domain" description="SWIM-type" evidence="3">
    <location>
        <begin position="66"/>
        <end position="103"/>
    </location>
</feature>
<keyword evidence="5" id="KW-1185">Reference proteome</keyword>
<dbReference type="GO" id="GO:0008270">
    <property type="term" value="F:zinc ion binding"/>
    <property type="evidence" value="ECO:0007669"/>
    <property type="project" value="UniProtKB-KW"/>
</dbReference>
<proteinExistence type="predicted"/>
<dbReference type="PROSITE" id="PS50966">
    <property type="entry name" value="ZF_SWIM"/>
    <property type="match status" value="1"/>
</dbReference>
<gene>
    <name evidence="4" type="primary">ABSGL_04302.1 scaffold 5375</name>
</gene>
<feature type="region of interest" description="Disordered" evidence="2">
    <location>
        <begin position="112"/>
        <end position="132"/>
    </location>
</feature>
<dbReference type="EMBL" id="LT552347">
    <property type="protein sequence ID" value="SAL98738.1"/>
    <property type="molecule type" value="Genomic_DNA"/>
</dbReference>
<dbReference type="AlphaFoldDB" id="A0A168ML37"/>
<organism evidence="4">
    <name type="scientific">Absidia glauca</name>
    <name type="common">Pin mould</name>
    <dbReference type="NCBI Taxonomy" id="4829"/>
    <lineage>
        <taxon>Eukaryota</taxon>
        <taxon>Fungi</taxon>
        <taxon>Fungi incertae sedis</taxon>
        <taxon>Mucoromycota</taxon>
        <taxon>Mucoromycotina</taxon>
        <taxon>Mucoromycetes</taxon>
        <taxon>Mucorales</taxon>
        <taxon>Cunninghamellaceae</taxon>
        <taxon>Absidia</taxon>
    </lineage>
</organism>
<dbReference type="OrthoDB" id="10444362at2759"/>
<accession>A0A168ML37</accession>
<name>A0A168ML37_ABSGL</name>
<reference evidence="4" key="1">
    <citation type="submission" date="2016-04" db="EMBL/GenBank/DDBJ databases">
        <authorList>
            <person name="Evans L.H."/>
            <person name="Alamgir A."/>
            <person name="Owens N."/>
            <person name="Weber N.D."/>
            <person name="Virtaneva K."/>
            <person name="Barbian K."/>
            <person name="Babar A."/>
            <person name="Rosenke K."/>
        </authorList>
    </citation>
    <scope>NUCLEOTIDE SEQUENCE [LARGE SCALE GENOMIC DNA]</scope>
    <source>
        <strain evidence="4">CBS 101.48</strain>
    </source>
</reference>
<keyword evidence="1" id="KW-0479">Metal-binding</keyword>
<evidence type="ECO:0000256" key="2">
    <source>
        <dbReference type="SAM" id="MobiDB-lite"/>
    </source>
</evidence>
<protein>
    <recommendedName>
        <fullName evidence="3">SWIM-type domain-containing protein</fullName>
    </recommendedName>
</protein>
<dbReference type="Proteomes" id="UP000078561">
    <property type="component" value="Unassembled WGS sequence"/>
</dbReference>
<evidence type="ECO:0000256" key="1">
    <source>
        <dbReference type="PROSITE-ProRule" id="PRU00325"/>
    </source>
</evidence>
<keyword evidence="1" id="KW-0863">Zinc-finger</keyword>
<dbReference type="InParanoid" id="A0A168ML37"/>
<keyword evidence="1" id="KW-0862">Zinc</keyword>
<evidence type="ECO:0000313" key="4">
    <source>
        <dbReference type="EMBL" id="SAL98738.1"/>
    </source>
</evidence>
<sequence>MVIPDYMADCIKTGALFQSGVLTAAERRRRKLANNINADDASGMINSDVPGMVKVKSFDLEPDIIYDITLSEDENTMVACTCPSFTQSQTRCKHMFLVNRVHQILFPDIIHQQSSQGPTPTPTNNQQQTDPDGLSRALTILNTNNTRLQDLLSANNTYDDRAASNVLHAAELLTSAWSTLKHSLHPLRGSTHQRRF</sequence>
<dbReference type="InterPro" id="IPR007527">
    <property type="entry name" value="Znf_SWIM"/>
</dbReference>
<evidence type="ECO:0000313" key="5">
    <source>
        <dbReference type="Proteomes" id="UP000078561"/>
    </source>
</evidence>
<evidence type="ECO:0000259" key="3">
    <source>
        <dbReference type="PROSITE" id="PS50966"/>
    </source>
</evidence>